<dbReference type="SUPFAM" id="SSF51445">
    <property type="entry name" value="(Trans)glycosidases"/>
    <property type="match status" value="1"/>
</dbReference>
<dbReference type="EC" id="3.2.1.8" evidence="9"/>
<protein>
    <recommendedName>
        <fullName evidence="9">Beta-xylanase</fullName>
        <ecNumber evidence="9">3.2.1.8</ecNumber>
    </recommendedName>
</protein>
<dbReference type="InterPro" id="IPR044846">
    <property type="entry name" value="GH10"/>
</dbReference>
<dbReference type="Proteomes" id="UP001501442">
    <property type="component" value="Unassembled WGS sequence"/>
</dbReference>
<keyword evidence="5 9" id="KW-0119">Carbohydrate metabolism</keyword>
<dbReference type="SMART" id="SM00633">
    <property type="entry name" value="Glyco_10"/>
    <property type="match status" value="1"/>
</dbReference>
<dbReference type="Gene3D" id="3.20.20.80">
    <property type="entry name" value="Glycosidases"/>
    <property type="match status" value="1"/>
</dbReference>
<keyword evidence="13" id="KW-1185">Reference proteome</keyword>
<comment type="similarity">
    <text evidence="9">Belongs to the glycosyl hydrolase 10 (cellulase F) family.</text>
</comment>
<keyword evidence="2" id="KW-0964">Secreted</keyword>
<evidence type="ECO:0000256" key="1">
    <source>
        <dbReference type="ARBA" id="ARBA00004613"/>
    </source>
</evidence>
<dbReference type="PROSITE" id="PS51760">
    <property type="entry name" value="GH10_2"/>
    <property type="match status" value="1"/>
</dbReference>
<evidence type="ECO:0000256" key="7">
    <source>
        <dbReference type="ARBA" id="ARBA00023326"/>
    </source>
</evidence>
<dbReference type="Pfam" id="PF00553">
    <property type="entry name" value="CBM_2"/>
    <property type="match status" value="1"/>
</dbReference>
<comment type="subcellular location">
    <subcellularLocation>
        <location evidence="1">Secreted</location>
    </subcellularLocation>
</comment>
<dbReference type="SMART" id="SM00637">
    <property type="entry name" value="CBD_II"/>
    <property type="match status" value="1"/>
</dbReference>
<evidence type="ECO:0000256" key="4">
    <source>
        <dbReference type="ARBA" id="ARBA00022801"/>
    </source>
</evidence>
<evidence type="ECO:0000256" key="3">
    <source>
        <dbReference type="ARBA" id="ARBA00022651"/>
    </source>
</evidence>
<keyword evidence="7 9" id="KW-0624">Polysaccharide degradation</keyword>
<evidence type="ECO:0000259" key="11">
    <source>
        <dbReference type="PROSITE" id="PS51760"/>
    </source>
</evidence>
<dbReference type="RefSeq" id="WP_345434049.1">
    <property type="nucleotide sequence ID" value="NZ_BAABHK010000008.1"/>
</dbReference>
<evidence type="ECO:0000259" key="10">
    <source>
        <dbReference type="PROSITE" id="PS51173"/>
    </source>
</evidence>
<feature type="active site" description="Nucleophile" evidence="8">
    <location>
        <position position="269"/>
    </location>
</feature>
<dbReference type="Gene3D" id="2.60.40.290">
    <property type="match status" value="1"/>
</dbReference>
<dbReference type="Pfam" id="PF00331">
    <property type="entry name" value="Glyco_hydro_10"/>
    <property type="match status" value="1"/>
</dbReference>
<comment type="catalytic activity">
    <reaction evidence="9">
        <text>Endohydrolysis of (1-&gt;4)-beta-D-xylosidic linkages in xylans.</text>
        <dbReference type="EC" id="3.2.1.8"/>
    </reaction>
</comment>
<comment type="caution">
    <text evidence="12">The sequence shown here is derived from an EMBL/GenBank/DDBJ whole genome shotgun (WGS) entry which is preliminary data.</text>
</comment>
<name>A0ABP8UI56_9ACTN</name>
<sequence>MPSPLRPRLAAVLALSLGALLAVTALVVRPASAASTLNQLAKAQGRYFGSATDNPELSDTAYTAILGSDEFGAITPGNSMKWDATEPSQGQFSYAGGDAVVNFAKAHNQIVRGHTLLWHNQLPGWLTSGNWTAAQLTSILQNHIANVAGHYKGQVYSWDVVNEPFNDDGTYRSDLWYNTLGTDYIATALKAARAADPNAKLYINDYNIDGLGAKSDAMYNLVKSLKAQGVPIDGVGFQGHLAIQYGFPTNMAQNLQRFADLGVDVAITELDVRMVLPTDATKVATQAQYYTNVVKACLAVSRCVGITIWDYTDKYSWIPGVFSGQGSALPWDENLAKKPDVYGAINTALGGSGGGGTTPPPATGCKVAYSANDWGSGFTATITITNGSSAINGWTLKYSYAGNQTLSQGWSGTWSQSGKDVTVTNASWNGTLAAGASTSVGANFTYTGANTAPTAFTVNGTTCT</sequence>
<dbReference type="PANTHER" id="PTHR31490:SF35">
    <property type="entry name" value="ENDO-1,4-BETA-XYLANASE"/>
    <property type="match status" value="1"/>
</dbReference>
<evidence type="ECO:0000256" key="8">
    <source>
        <dbReference type="PROSITE-ProRule" id="PRU10061"/>
    </source>
</evidence>
<evidence type="ECO:0000256" key="2">
    <source>
        <dbReference type="ARBA" id="ARBA00022525"/>
    </source>
</evidence>
<dbReference type="InterPro" id="IPR012291">
    <property type="entry name" value="CBM2_carb-bd_dom_sf"/>
</dbReference>
<dbReference type="InterPro" id="IPR017853">
    <property type="entry name" value="GH"/>
</dbReference>
<evidence type="ECO:0000256" key="6">
    <source>
        <dbReference type="ARBA" id="ARBA00023295"/>
    </source>
</evidence>
<organism evidence="12 13">
    <name type="scientific">Actinoallomurus vinaceus</name>
    <dbReference type="NCBI Taxonomy" id="1080074"/>
    <lineage>
        <taxon>Bacteria</taxon>
        <taxon>Bacillati</taxon>
        <taxon>Actinomycetota</taxon>
        <taxon>Actinomycetes</taxon>
        <taxon>Streptosporangiales</taxon>
        <taxon>Thermomonosporaceae</taxon>
        <taxon>Actinoallomurus</taxon>
    </lineage>
</organism>
<dbReference type="InterPro" id="IPR001919">
    <property type="entry name" value="CBD2"/>
</dbReference>
<evidence type="ECO:0000313" key="12">
    <source>
        <dbReference type="EMBL" id="GAA4630473.1"/>
    </source>
</evidence>
<dbReference type="InterPro" id="IPR018366">
    <property type="entry name" value="CBM2_CS"/>
</dbReference>
<evidence type="ECO:0000313" key="13">
    <source>
        <dbReference type="Proteomes" id="UP001501442"/>
    </source>
</evidence>
<feature type="domain" description="GH10" evidence="11">
    <location>
        <begin position="34"/>
        <end position="347"/>
    </location>
</feature>
<proteinExistence type="inferred from homology"/>
<dbReference type="SUPFAM" id="SSF49384">
    <property type="entry name" value="Carbohydrate-binding domain"/>
    <property type="match status" value="1"/>
</dbReference>
<keyword evidence="6 9" id="KW-0326">Glycosidase</keyword>
<dbReference type="EMBL" id="BAABHK010000008">
    <property type="protein sequence ID" value="GAA4630473.1"/>
    <property type="molecule type" value="Genomic_DNA"/>
</dbReference>
<keyword evidence="4 9" id="KW-0378">Hydrolase</keyword>
<gene>
    <name evidence="12" type="ORF">GCM10023196_055970</name>
</gene>
<keyword evidence="3" id="KW-0858">Xylan degradation</keyword>
<reference evidence="13" key="1">
    <citation type="journal article" date="2019" name="Int. J. Syst. Evol. Microbiol.">
        <title>The Global Catalogue of Microorganisms (GCM) 10K type strain sequencing project: providing services to taxonomists for standard genome sequencing and annotation.</title>
        <authorList>
            <consortium name="The Broad Institute Genomics Platform"/>
            <consortium name="The Broad Institute Genome Sequencing Center for Infectious Disease"/>
            <person name="Wu L."/>
            <person name="Ma J."/>
        </authorList>
    </citation>
    <scope>NUCLEOTIDE SEQUENCE [LARGE SCALE GENOMIC DNA]</scope>
    <source>
        <strain evidence="13">JCM 17939</strain>
    </source>
</reference>
<dbReference type="InterPro" id="IPR001000">
    <property type="entry name" value="GH10_dom"/>
</dbReference>
<accession>A0ABP8UI56</accession>
<evidence type="ECO:0000256" key="9">
    <source>
        <dbReference type="RuleBase" id="RU361174"/>
    </source>
</evidence>
<dbReference type="InterPro" id="IPR031158">
    <property type="entry name" value="GH10_AS"/>
</dbReference>
<dbReference type="PROSITE" id="PS51173">
    <property type="entry name" value="CBM2"/>
    <property type="match status" value="1"/>
</dbReference>
<feature type="domain" description="CBM2" evidence="10">
    <location>
        <begin position="358"/>
        <end position="464"/>
    </location>
</feature>
<dbReference type="InterPro" id="IPR008965">
    <property type="entry name" value="CBM2/CBM3_carb-bd_dom_sf"/>
</dbReference>
<dbReference type="PROSITE" id="PS00591">
    <property type="entry name" value="GH10_1"/>
    <property type="match status" value="1"/>
</dbReference>
<dbReference type="PANTHER" id="PTHR31490">
    <property type="entry name" value="GLYCOSYL HYDROLASE"/>
    <property type="match status" value="1"/>
</dbReference>
<dbReference type="PRINTS" id="PR00134">
    <property type="entry name" value="GLHYDRLASE10"/>
</dbReference>
<evidence type="ECO:0000256" key="5">
    <source>
        <dbReference type="ARBA" id="ARBA00023277"/>
    </source>
</evidence>
<dbReference type="PROSITE" id="PS00561">
    <property type="entry name" value="CBM2_A"/>
    <property type="match status" value="1"/>
</dbReference>